<accession>A0ABR0QL18</accession>
<name>A0ABR0QL18_GOSAR</name>
<evidence type="ECO:0000256" key="1">
    <source>
        <dbReference type="SAM" id="MobiDB-lite"/>
    </source>
</evidence>
<dbReference type="Proteomes" id="UP001358586">
    <property type="component" value="Chromosome 3"/>
</dbReference>
<protein>
    <submittedName>
        <fullName evidence="2">Uncharacterized protein</fullName>
    </submittedName>
</protein>
<proteinExistence type="predicted"/>
<keyword evidence="3" id="KW-1185">Reference proteome</keyword>
<comment type="caution">
    <text evidence="2">The sequence shown here is derived from an EMBL/GenBank/DDBJ whole genome shotgun (WGS) entry which is preliminary data.</text>
</comment>
<sequence length="97" mass="10646">MMTSMPLLKTPVHTSIFLPNHVPPLASSSYAAQPSSEINGAILNAIHSLKNDVQGLRDKVRSHRDKVNSRLSTLEMQMTSPLAHFSSTPPFSPHDDN</sequence>
<evidence type="ECO:0000313" key="3">
    <source>
        <dbReference type="Proteomes" id="UP001358586"/>
    </source>
</evidence>
<feature type="compositionally biased region" description="Polar residues" evidence="1">
    <location>
        <begin position="78"/>
        <end position="89"/>
    </location>
</feature>
<reference evidence="2 3" key="1">
    <citation type="submission" date="2023-03" db="EMBL/GenBank/DDBJ databases">
        <title>WGS of Gossypium arboreum.</title>
        <authorList>
            <person name="Yu D."/>
        </authorList>
    </citation>
    <scope>NUCLEOTIDE SEQUENCE [LARGE SCALE GENOMIC DNA]</scope>
    <source>
        <tissue evidence="2">Leaf</tissue>
    </source>
</reference>
<organism evidence="2 3">
    <name type="scientific">Gossypium arboreum</name>
    <name type="common">Tree cotton</name>
    <name type="synonym">Gossypium nanking</name>
    <dbReference type="NCBI Taxonomy" id="29729"/>
    <lineage>
        <taxon>Eukaryota</taxon>
        <taxon>Viridiplantae</taxon>
        <taxon>Streptophyta</taxon>
        <taxon>Embryophyta</taxon>
        <taxon>Tracheophyta</taxon>
        <taxon>Spermatophyta</taxon>
        <taxon>Magnoliopsida</taxon>
        <taxon>eudicotyledons</taxon>
        <taxon>Gunneridae</taxon>
        <taxon>Pentapetalae</taxon>
        <taxon>rosids</taxon>
        <taxon>malvids</taxon>
        <taxon>Malvales</taxon>
        <taxon>Malvaceae</taxon>
        <taxon>Malvoideae</taxon>
        <taxon>Gossypium</taxon>
    </lineage>
</organism>
<dbReference type="EMBL" id="JARKNE010000003">
    <property type="protein sequence ID" value="KAK5840016.1"/>
    <property type="molecule type" value="Genomic_DNA"/>
</dbReference>
<evidence type="ECO:0000313" key="2">
    <source>
        <dbReference type="EMBL" id="KAK5840016.1"/>
    </source>
</evidence>
<feature type="region of interest" description="Disordered" evidence="1">
    <location>
        <begin position="78"/>
        <end position="97"/>
    </location>
</feature>
<gene>
    <name evidence="2" type="ORF">PVK06_008880</name>
</gene>